<evidence type="ECO:0000256" key="1">
    <source>
        <dbReference type="SAM" id="MobiDB-lite"/>
    </source>
</evidence>
<proteinExistence type="predicted"/>
<dbReference type="AlphaFoldDB" id="A0A1A9ZDX6"/>
<feature type="compositionally biased region" description="Polar residues" evidence="1">
    <location>
        <begin position="1"/>
        <end position="11"/>
    </location>
</feature>
<feature type="region of interest" description="Disordered" evidence="1">
    <location>
        <begin position="1"/>
        <end position="23"/>
    </location>
</feature>
<reference evidence="2" key="2">
    <citation type="submission" date="2020-05" db="UniProtKB">
        <authorList>
            <consortium name="EnsemblMetazoa"/>
        </authorList>
    </citation>
    <scope>IDENTIFICATION</scope>
    <source>
        <strain evidence="2">IAEA</strain>
    </source>
</reference>
<dbReference type="Proteomes" id="UP000092445">
    <property type="component" value="Unassembled WGS sequence"/>
</dbReference>
<protein>
    <submittedName>
        <fullName evidence="2">Uncharacterized protein</fullName>
    </submittedName>
</protein>
<dbReference type="InterPro" id="IPR054721">
    <property type="entry name" value="GEO12453p1-like"/>
</dbReference>
<evidence type="ECO:0000313" key="3">
    <source>
        <dbReference type="Proteomes" id="UP000092445"/>
    </source>
</evidence>
<dbReference type="VEuPathDB" id="VectorBase:GPAI011715"/>
<dbReference type="EnsemblMetazoa" id="GPAI011715-RA">
    <property type="protein sequence ID" value="GPAI011715-PA"/>
    <property type="gene ID" value="GPAI011715"/>
</dbReference>
<evidence type="ECO:0000313" key="2">
    <source>
        <dbReference type="EnsemblMetazoa" id="GPAI011715-PA"/>
    </source>
</evidence>
<feature type="region of interest" description="Disordered" evidence="1">
    <location>
        <begin position="37"/>
        <end position="59"/>
    </location>
</feature>
<accession>A0A1A9ZDX6</accession>
<dbReference type="Pfam" id="PF22861">
    <property type="entry name" value="GEO12453p1-like"/>
    <property type="match status" value="1"/>
</dbReference>
<feature type="compositionally biased region" description="Polar residues" evidence="1">
    <location>
        <begin position="37"/>
        <end position="49"/>
    </location>
</feature>
<dbReference type="STRING" id="7398.A0A1A9ZDX6"/>
<name>A0A1A9ZDX6_GLOPL</name>
<organism evidence="2 3">
    <name type="scientific">Glossina pallidipes</name>
    <name type="common">Tsetse fly</name>
    <dbReference type="NCBI Taxonomy" id="7398"/>
    <lineage>
        <taxon>Eukaryota</taxon>
        <taxon>Metazoa</taxon>
        <taxon>Ecdysozoa</taxon>
        <taxon>Arthropoda</taxon>
        <taxon>Hexapoda</taxon>
        <taxon>Insecta</taxon>
        <taxon>Pterygota</taxon>
        <taxon>Neoptera</taxon>
        <taxon>Endopterygota</taxon>
        <taxon>Diptera</taxon>
        <taxon>Brachycera</taxon>
        <taxon>Muscomorpha</taxon>
        <taxon>Hippoboscoidea</taxon>
        <taxon>Glossinidae</taxon>
        <taxon>Glossina</taxon>
    </lineage>
</organism>
<keyword evidence="3" id="KW-1185">Reference proteome</keyword>
<sequence>MGLDSTHVSSWSREDAGMGNGVSSITGAIRSHISSMTHYSGRSRSSITHGNGVKNSLREESPLLPEDDISLVKHTVRGSMPSKIHIEQNNYTNDVMILNGLISIINARNMASISHDVNSPHTRIWSLYDFVVCCFALMAIVIAKPGVVTYTAPVVAAPLTNAAPVAAALTGHAAYVAPYASSYNAHTVAHSVAAPFVAAAPAPYIAASPAHYVAAAAPLLFNLTRQDLTESVKPNQFQYSHNWTIGRRYSTISYSLNSFRIDSKLPPVRNNYAVCAKKGPFLLSENYISFGEESAANVWEIIR</sequence>
<reference evidence="3" key="1">
    <citation type="submission" date="2014-03" db="EMBL/GenBank/DDBJ databases">
        <authorList>
            <person name="Aksoy S."/>
            <person name="Warren W."/>
            <person name="Wilson R.K."/>
        </authorList>
    </citation>
    <scope>NUCLEOTIDE SEQUENCE [LARGE SCALE GENOMIC DNA]</scope>
    <source>
        <strain evidence="3">IAEA</strain>
    </source>
</reference>